<evidence type="ECO:0000256" key="1">
    <source>
        <dbReference type="RuleBase" id="RU366025"/>
    </source>
</evidence>
<feature type="non-terminal residue" evidence="4">
    <location>
        <position position="728"/>
    </location>
</feature>
<dbReference type="PROSITE" id="PS00972">
    <property type="entry name" value="USP_1"/>
    <property type="match status" value="1"/>
</dbReference>
<evidence type="ECO:0000313" key="5">
    <source>
        <dbReference type="Proteomes" id="UP000030745"/>
    </source>
</evidence>
<keyword evidence="1" id="KW-0833">Ubl conjugation pathway</keyword>
<dbReference type="KEGG" id="spar:SPRG_17549"/>
<name>A0A067BFT5_SAPPC</name>
<keyword evidence="1" id="KW-0645">Protease</keyword>
<dbReference type="OrthoDB" id="289038at2759"/>
<gene>
    <name evidence="4" type="ORF">SPRG_17549</name>
</gene>
<dbReference type="PROSITE" id="PS00973">
    <property type="entry name" value="USP_2"/>
    <property type="match status" value="1"/>
</dbReference>
<evidence type="ECO:0000313" key="4">
    <source>
        <dbReference type="EMBL" id="KDO17018.1"/>
    </source>
</evidence>
<dbReference type="EC" id="3.4.19.12" evidence="1"/>
<dbReference type="RefSeq" id="XP_012212275.1">
    <property type="nucleotide sequence ID" value="XM_012356885.1"/>
</dbReference>
<dbReference type="OMA" id="TIACEAF"/>
<keyword evidence="5" id="KW-1185">Reference proteome</keyword>
<reference evidence="4 5" key="1">
    <citation type="journal article" date="2013" name="PLoS Genet.">
        <title>Distinctive expansion of potential virulence genes in the genome of the oomycete fish pathogen Saprolegnia parasitica.</title>
        <authorList>
            <person name="Jiang R.H."/>
            <person name="de Bruijn I."/>
            <person name="Haas B.J."/>
            <person name="Belmonte R."/>
            <person name="Lobach L."/>
            <person name="Christie J."/>
            <person name="van den Ackerveken G."/>
            <person name="Bottin A."/>
            <person name="Bulone V."/>
            <person name="Diaz-Moreno S.M."/>
            <person name="Dumas B."/>
            <person name="Fan L."/>
            <person name="Gaulin E."/>
            <person name="Govers F."/>
            <person name="Grenville-Briggs L.J."/>
            <person name="Horner N.R."/>
            <person name="Levin J.Z."/>
            <person name="Mammella M."/>
            <person name="Meijer H.J."/>
            <person name="Morris P."/>
            <person name="Nusbaum C."/>
            <person name="Oome S."/>
            <person name="Phillips A.J."/>
            <person name="van Rooyen D."/>
            <person name="Rzeszutek E."/>
            <person name="Saraiva M."/>
            <person name="Secombes C.J."/>
            <person name="Seidl M.F."/>
            <person name="Snel B."/>
            <person name="Stassen J.H."/>
            <person name="Sykes S."/>
            <person name="Tripathy S."/>
            <person name="van den Berg H."/>
            <person name="Vega-Arreguin J.C."/>
            <person name="Wawra S."/>
            <person name="Young S.K."/>
            <person name="Zeng Q."/>
            <person name="Dieguez-Uribeondo J."/>
            <person name="Russ C."/>
            <person name="Tyler B.M."/>
            <person name="van West P."/>
        </authorList>
    </citation>
    <scope>NUCLEOTIDE SEQUENCE [LARGE SCALE GENOMIC DNA]</scope>
    <source>
        <strain evidence="4 5">CBS 223.65</strain>
    </source>
</reference>
<evidence type="ECO:0000259" key="3">
    <source>
        <dbReference type="PROSITE" id="PS50235"/>
    </source>
</evidence>
<dbReference type="PROSITE" id="PS50235">
    <property type="entry name" value="USP_3"/>
    <property type="match status" value="1"/>
</dbReference>
<dbReference type="InterPro" id="IPR018200">
    <property type="entry name" value="USP_CS"/>
</dbReference>
<dbReference type="InterPro" id="IPR038765">
    <property type="entry name" value="Papain-like_cys_pep_sf"/>
</dbReference>
<dbReference type="Gene3D" id="3.90.70.10">
    <property type="entry name" value="Cysteine proteinases"/>
    <property type="match status" value="1"/>
</dbReference>
<dbReference type="GO" id="GO:0005829">
    <property type="term" value="C:cytosol"/>
    <property type="evidence" value="ECO:0007669"/>
    <property type="project" value="TreeGrafter"/>
</dbReference>
<protein>
    <recommendedName>
        <fullName evidence="1">Ubiquitin carboxyl-terminal hydrolase</fullName>
        <ecNumber evidence="1">3.4.19.12</ecNumber>
    </recommendedName>
</protein>
<feature type="domain" description="USP" evidence="3">
    <location>
        <begin position="13"/>
        <end position="355"/>
    </location>
</feature>
<dbReference type="EMBL" id="KK583816">
    <property type="protein sequence ID" value="KDO17018.1"/>
    <property type="molecule type" value="Genomic_DNA"/>
</dbReference>
<feature type="region of interest" description="Disordered" evidence="2">
    <location>
        <begin position="236"/>
        <end position="255"/>
    </location>
</feature>
<dbReference type="GO" id="GO:0004843">
    <property type="term" value="F:cysteine-type deubiquitinase activity"/>
    <property type="evidence" value="ECO:0007669"/>
    <property type="project" value="UniProtKB-UniRule"/>
</dbReference>
<accession>A0A067BFT5</accession>
<dbReference type="STRING" id="695850.A0A067BFT5"/>
<evidence type="ECO:0000256" key="2">
    <source>
        <dbReference type="SAM" id="MobiDB-lite"/>
    </source>
</evidence>
<dbReference type="GeneID" id="24139086"/>
<comment type="catalytic activity">
    <reaction evidence="1">
        <text>Thiol-dependent hydrolysis of ester, thioester, amide, peptide and isopeptide bonds formed by the C-terminal Gly of ubiquitin (a 76-residue protein attached to proteins as an intracellular targeting signal).</text>
        <dbReference type="EC" id="3.4.19.12"/>
    </reaction>
</comment>
<keyword evidence="1" id="KW-0788">Thiol protease</keyword>
<dbReference type="VEuPathDB" id="FungiDB:SPRG_17549"/>
<dbReference type="InterPro" id="IPR001394">
    <property type="entry name" value="Peptidase_C19_UCH"/>
</dbReference>
<dbReference type="GO" id="GO:0005634">
    <property type="term" value="C:nucleus"/>
    <property type="evidence" value="ECO:0007669"/>
    <property type="project" value="TreeGrafter"/>
</dbReference>
<dbReference type="SUPFAM" id="SSF54001">
    <property type="entry name" value="Cysteine proteinases"/>
    <property type="match status" value="1"/>
</dbReference>
<sequence length="728" mass="81610">MMLTTMTPATKYRGLRNDGATCYLNSLLQTLYMTPELRTQLYQSTSSASEGSLLRELQLLFARLQLRTDRKAINTTSLMQSFGWTPSDLLLQHDVHELYHVLFKALDASLQGSPNANLVKDLYQGTLTDSVQCITCGRESSHDDAFLDLSLAIPSTPTSLDDAIATVLAPERLVSDNQWLCDVCGTKQDAIKRLSLVQLPPLLTLHLKRFAWSHDTSKLTSRVSFPKYLDMNAHHASTSSRPKVPPSSTTTQEAATEASWHPSFDLAAMLATQGPFVYELASVLVHAGAANAGHYVAYIQASLDDDRHWLCFNDASVSTISDAKLRTAYGVASANCGYYEATRAPCAYVLQYRQVEVSRKVQCPADDLIPPWLVDLVQAEMQREQANKQARAECRVAEEKKKANLADMIQIKILYDNSHKMLHVSKNATLAEVTVQAVALFELRISLNRVRLRAYSEYHMLPRETYDGREHCSLAALVIYAWSCLCLEVRASADEAWAVYDPTALQLLVRQYVPSTPTTPEHFTEPPELVQLPGNARLDDLVALLSAKFNMNRDHLRLLTMRSTGYWAITTRILNPNHDEATLRQTLRIDLSVRDGSNIYMEAVDDLAASPSLAKELFEARAYLITLQVQTKDPKLWPFTVDRRRPLQVLKDQLCTFFGQRSDTLTLRRGASQGIELKHLEASFSHLALMDQSNLWIEPGAPLRAGEFRVHVHLYTPRPTDTTSPSTL</sequence>
<dbReference type="Proteomes" id="UP000030745">
    <property type="component" value="Unassembled WGS sequence"/>
</dbReference>
<proteinExistence type="inferred from homology"/>
<comment type="similarity">
    <text evidence="1">Belongs to the peptidase C19 family.</text>
</comment>
<dbReference type="InterPro" id="IPR028889">
    <property type="entry name" value="USP"/>
</dbReference>
<keyword evidence="1" id="KW-0378">Hydrolase</keyword>
<dbReference type="GO" id="GO:0006508">
    <property type="term" value="P:proteolysis"/>
    <property type="evidence" value="ECO:0007669"/>
    <property type="project" value="UniProtKB-KW"/>
</dbReference>
<dbReference type="PANTHER" id="PTHR24006:SF702">
    <property type="entry name" value="UBIQUITIN CARBOXYL-TERMINAL HYDROLASE 47"/>
    <property type="match status" value="1"/>
</dbReference>
<dbReference type="InterPro" id="IPR050164">
    <property type="entry name" value="Peptidase_C19"/>
</dbReference>
<dbReference type="GO" id="GO:0016579">
    <property type="term" value="P:protein deubiquitination"/>
    <property type="evidence" value="ECO:0007669"/>
    <property type="project" value="InterPro"/>
</dbReference>
<dbReference type="Pfam" id="PF00443">
    <property type="entry name" value="UCH"/>
    <property type="match status" value="1"/>
</dbReference>
<organism evidence="4 5">
    <name type="scientific">Saprolegnia parasitica (strain CBS 223.65)</name>
    <dbReference type="NCBI Taxonomy" id="695850"/>
    <lineage>
        <taxon>Eukaryota</taxon>
        <taxon>Sar</taxon>
        <taxon>Stramenopiles</taxon>
        <taxon>Oomycota</taxon>
        <taxon>Saprolegniomycetes</taxon>
        <taxon>Saprolegniales</taxon>
        <taxon>Saprolegniaceae</taxon>
        <taxon>Saprolegnia</taxon>
    </lineage>
</organism>
<dbReference type="PANTHER" id="PTHR24006">
    <property type="entry name" value="UBIQUITIN CARBOXYL-TERMINAL HYDROLASE"/>
    <property type="match status" value="1"/>
</dbReference>
<dbReference type="AlphaFoldDB" id="A0A067BFT5"/>